<feature type="transmembrane region" description="Helical" evidence="2">
    <location>
        <begin position="370"/>
        <end position="386"/>
    </location>
</feature>
<feature type="region of interest" description="Disordered" evidence="1">
    <location>
        <begin position="1"/>
        <end position="52"/>
    </location>
</feature>
<evidence type="ECO:0000256" key="2">
    <source>
        <dbReference type="SAM" id="Phobius"/>
    </source>
</evidence>
<sequence>MQPASHSRSSSASAQQLSGMGAAEQPRSAQLPVQPSPPPIQSHYELEFENPSSTWARKLFADAERMSRNMDDEFAGNGKGACRRSKARSTSHNTTRTASSHSQRSPHHSPTGASFNSPYHTPSPSQSSALGTYTNRAIQSSPEREKRKSREEVALLDRVPEDGDAMEFHPESVSQGSSRPVIAQADSEYDRLDRITSPAIDSASHYLGGQSLTGDDDEEEEEEQWILDEELARQGLYRGSYRQLVGLYSLTPLFTFLVFLFLTLLPAIAYPTADATPNAPYHYSPLLPFPLPEILIAMAFWALCYFLHSPIYSIVSSTLSNFPTLALFLASLVQCSIGLVLRVIAVPILLVPRGAIFDHPTWRDISFLRTWWIALGWAAAEAIVGVKQGYDGIALYQDVLVSVRRVVSTPRSQKQQNVAMSGYGSVNRETPTRTTSGPREQVDVERRPLLDRQSSVTSSVAPHSDGNLKNALEAEVERDVDELIALRGREELEDLYGMPFIHIPVFISCLHRLNSAIFILGSTLLLTAAYMRSSLSLGPPNPPEKTWTRPRNDTQLLITFPFLVILAWILSLLHTPQVLPRIGIQTFVYIGLMISLGVFFAGLGVWEGIV</sequence>
<dbReference type="AlphaFoldDB" id="A0AAD5YWA4"/>
<feature type="region of interest" description="Disordered" evidence="1">
    <location>
        <begin position="412"/>
        <end position="464"/>
    </location>
</feature>
<keyword evidence="2" id="KW-0812">Transmembrane</keyword>
<feature type="compositionally biased region" description="Basic and acidic residues" evidence="1">
    <location>
        <begin position="142"/>
        <end position="170"/>
    </location>
</feature>
<comment type="caution">
    <text evidence="3">The sequence shown here is derived from an EMBL/GenBank/DDBJ whole genome shotgun (WGS) entry which is preliminary data.</text>
</comment>
<proteinExistence type="predicted"/>
<feature type="transmembrane region" description="Helical" evidence="2">
    <location>
        <begin position="555"/>
        <end position="574"/>
    </location>
</feature>
<gene>
    <name evidence="3" type="ORF">NP233_g994</name>
</gene>
<feature type="compositionally biased region" description="Polar residues" evidence="1">
    <location>
        <begin position="452"/>
        <end position="461"/>
    </location>
</feature>
<feature type="transmembrane region" description="Helical" evidence="2">
    <location>
        <begin position="245"/>
        <end position="269"/>
    </location>
</feature>
<accession>A0AAD5YWA4</accession>
<feature type="compositionally biased region" description="Polar residues" evidence="1">
    <location>
        <begin position="427"/>
        <end position="438"/>
    </location>
</feature>
<feature type="compositionally biased region" description="Low complexity" evidence="1">
    <location>
        <begin position="1"/>
        <end position="23"/>
    </location>
</feature>
<protein>
    <submittedName>
        <fullName evidence="3">Uncharacterized protein</fullName>
    </submittedName>
</protein>
<keyword evidence="4" id="KW-1185">Reference proteome</keyword>
<organism evidence="3 4">
    <name type="scientific">Leucocoprinus birnbaumii</name>
    <dbReference type="NCBI Taxonomy" id="56174"/>
    <lineage>
        <taxon>Eukaryota</taxon>
        <taxon>Fungi</taxon>
        <taxon>Dikarya</taxon>
        <taxon>Basidiomycota</taxon>
        <taxon>Agaricomycotina</taxon>
        <taxon>Agaricomycetes</taxon>
        <taxon>Agaricomycetidae</taxon>
        <taxon>Agaricales</taxon>
        <taxon>Agaricineae</taxon>
        <taxon>Agaricaceae</taxon>
        <taxon>Leucocoprinus</taxon>
    </lineage>
</organism>
<feature type="compositionally biased region" description="Polar residues" evidence="1">
    <location>
        <begin position="111"/>
        <end position="139"/>
    </location>
</feature>
<feature type="transmembrane region" description="Helical" evidence="2">
    <location>
        <begin position="327"/>
        <end position="350"/>
    </location>
</feature>
<feature type="transmembrane region" description="Helical" evidence="2">
    <location>
        <begin position="289"/>
        <end position="307"/>
    </location>
</feature>
<keyword evidence="2" id="KW-1133">Transmembrane helix</keyword>
<evidence type="ECO:0000313" key="3">
    <source>
        <dbReference type="EMBL" id="KAJ3575612.1"/>
    </source>
</evidence>
<feature type="transmembrane region" description="Helical" evidence="2">
    <location>
        <begin position="586"/>
        <end position="606"/>
    </location>
</feature>
<dbReference type="Proteomes" id="UP001213000">
    <property type="component" value="Unassembled WGS sequence"/>
</dbReference>
<dbReference type="EMBL" id="JANIEX010000032">
    <property type="protein sequence ID" value="KAJ3575612.1"/>
    <property type="molecule type" value="Genomic_DNA"/>
</dbReference>
<feature type="region of interest" description="Disordered" evidence="1">
    <location>
        <begin position="68"/>
        <end position="179"/>
    </location>
</feature>
<keyword evidence="2" id="KW-0472">Membrane</keyword>
<evidence type="ECO:0000256" key="1">
    <source>
        <dbReference type="SAM" id="MobiDB-lite"/>
    </source>
</evidence>
<feature type="compositionally biased region" description="Basic and acidic residues" evidence="1">
    <location>
        <begin position="440"/>
        <end position="450"/>
    </location>
</feature>
<feature type="transmembrane region" description="Helical" evidence="2">
    <location>
        <begin position="516"/>
        <end position="535"/>
    </location>
</feature>
<name>A0AAD5YWA4_9AGAR</name>
<reference evidence="3" key="1">
    <citation type="submission" date="2022-07" db="EMBL/GenBank/DDBJ databases">
        <title>Genome Sequence of Leucocoprinus birnbaumii.</title>
        <authorList>
            <person name="Buettner E."/>
        </authorList>
    </citation>
    <scope>NUCLEOTIDE SEQUENCE</scope>
    <source>
        <strain evidence="3">VT141</strain>
    </source>
</reference>
<evidence type="ECO:0000313" key="4">
    <source>
        <dbReference type="Proteomes" id="UP001213000"/>
    </source>
</evidence>